<name>A0AAW4E507_PSESX</name>
<dbReference type="RefSeq" id="WP_198721647.1">
    <property type="nucleotide sequence ID" value="NZ_JAEIKJ010000132.1"/>
</dbReference>
<comment type="caution">
    <text evidence="1">The sequence shown here is derived from an EMBL/GenBank/DDBJ whole genome shotgun (WGS) entry which is preliminary data.</text>
</comment>
<evidence type="ECO:0000313" key="1">
    <source>
        <dbReference type="EMBL" id="MBI6717139.1"/>
    </source>
</evidence>
<accession>A0AAW4E507</accession>
<organism evidence="1 2">
    <name type="scientific">Pseudomonas syringae</name>
    <dbReference type="NCBI Taxonomy" id="317"/>
    <lineage>
        <taxon>Bacteria</taxon>
        <taxon>Pseudomonadati</taxon>
        <taxon>Pseudomonadota</taxon>
        <taxon>Gammaproteobacteria</taxon>
        <taxon>Pseudomonadales</taxon>
        <taxon>Pseudomonadaceae</taxon>
        <taxon>Pseudomonas</taxon>
    </lineage>
</organism>
<protein>
    <submittedName>
        <fullName evidence="1">Uncharacterized protein</fullName>
    </submittedName>
</protein>
<reference evidence="1" key="1">
    <citation type="submission" date="2020-12" db="EMBL/GenBank/DDBJ databases">
        <title>Comparative genomic insights into the epidemiology and virulence of plant pathogenic Pseudomonads from Turkey.</title>
        <authorList>
            <person name="Dillon M."/>
            <person name="Ruiz-Bedoya T."/>
            <person name="Bendalovic-Torma C."/>
            <person name="Guttman K.M."/>
            <person name="Kwak H."/>
            <person name="Middleton M.A."/>
            <person name="Wang P.W."/>
            <person name="Horuz S."/>
            <person name="Aysan Y."/>
            <person name="Guttman D.S."/>
        </authorList>
    </citation>
    <scope>NUCLEOTIDE SEQUENCE</scope>
    <source>
        <strain evidence="1">CT_2_2</strain>
    </source>
</reference>
<dbReference type="Proteomes" id="UP000629611">
    <property type="component" value="Unassembled WGS sequence"/>
</dbReference>
<dbReference type="AlphaFoldDB" id="A0AAW4E507"/>
<proteinExistence type="predicted"/>
<sequence>FVYTLLAEHWETLGRERLAGIVSISSDAGENKIYGDVLGKKFSLRYAAFAMEGDGALEAVLTTQDLVTGKDVELSRFLVSGEGDILSMSGEKILEIEYRDTPLKSLFAIVKYVMG</sequence>
<dbReference type="EMBL" id="JAEIKK010000140">
    <property type="protein sequence ID" value="MBI6717139.1"/>
    <property type="molecule type" value="Genomic_DNA"/>
</dbReference>
<evidence type="ECO:0000313" key="2">
    <source>
        <dbReference type="Proteomes" id="UP000629611"/>
    </source>
</evidence>
<feature type="non-terminal residue" evidence="1">
    <location>
        <position position="1"/>
    </location>
</feature>
<gene>
    <name evidence="1" type="ORF">YA0595_28780</name>
</gene>